<organism evidence="2 3">
    <name type="scientific">Myodes glareolus</name>
    <name type="common">Bank vole</name>
    <name type="synonym">Clethrionomys glareolus</name>
    <dbReference type="NCBI Taxonomy" id="447135"/>
    <lineage>
        <taxon>Eukaryota</taxon>
        <taxon>Metazoa</taxon>
        <taxon>Chordata</taxon>
        <taxon>Craniata</taxon>
        <taxon>Vertebrata</taxon>
        <taxon>Euteleostomi</taxon>
        <taxon>Mammalia</taxon>
        <taxon>Eutheria</taxon>
        <taxon>Euarchontoglires</taxon>
        <taxon>Glires</taxon>
        <taxon>Rodentia</taxon>
        <taxon>Myomorpha</taxon>
        <taxon>Muroidea</taxon>
        <taxon>Cricetidae</taxon>
        <taxon>Arvicolinae</taxon>
        <taxon>Myodes</taxon>
    </lineage>
</organism>
<dbReference type="EMBL" id="JBBHLL010000133">
    <property type="protein sequence ID" value="KAK7813652.1"/>
    <property type="molecule type" value="Genomic_DNA"/>
</dbReference>
<dbReference type="Proteomes" id="UP001488838">
    <property type="component" value="Unassembled WGS sequence"/>
</dbReference>
<reference evidence="2 3" key="1">
    <citation type="journal article" date="2023" name="bioRxiv">
        <title>Conserved and derived expression patterns and positive selection on dental genes reveal complex evolutionary context of ever-growing rodent molars.</title>
        <authorList>
            <person name="Calamari Z.T."/>
            <person name="Song A."/>
            <person name="Cohen E."/>
            <person name="Akter M."/>
            <person name="Roy R.D."/>
            <person name="Hallikas O."/>
            <person name="Christensen M.M."/>
            <person name="Li P."/>
            <person name="Marangoni P."/>
            <person name="Jernvall J."/>
            <person name="Klein O.D."/>
        </authorList>
    </citation>
    <scope>NUCLEOTIDE SEQUENCE [LARGE SCALE GENOMIC DNA]</scope>
    <source>
        <strain evidence="2">V071</strain>
    </source>
</reference>
<evidence type="ECO:0000256" key="1">
    <source>
        <dbReference type="SAM" id="SignalP"/>
    </source>
</evidence>
<name>A0AAW0IH73_MYOGA</name>
<feature type="signal peptide" evidence="1">
    <location>
        <begin position="1"/>
        <end position="19"/>
    </location>
</feature>
<gene>
    <name evidence="2" type="ORF">U0070_000702</name>
</gene>
<evidence type="ECO:0000313" key="3">
    <source>
        <dbReference type="Proteomes" id="UP001488838"/>
    </source>
</evidence>
<proteinExistence type="predicted"/>
<feature type="chain" id="PRO_5043485955" description="Secreted protein" evidence="1">
    <location>
        <begin position="20"/>
        <end position="216"/>
    </location>
</feature>
<comment type="caution">
    <text evidence="2">The sequence shown here is derived from an EMBL/GenBank/DDBJ whole genome shotgun (WGS) entry which is preliminary data.</text>
</comment>
<sequence length="216" mass="22961">MNSFWVAVFPTYFLSSSCCVPLDPCPSIPHSLSPKPVLCERLCAGLLALRTRKSKKINHPPGGAGDHLPQYSQLVAGLGQACVTVAVGTEKHLGCSCSGCMLPCQLLERNTVSPAPQQPLVTSLSQLFLKSAAHLESGTDLPLSLTCCPPPWKYLVTAPVIEPSAPLPNLSKSHTQSPLPVLRIAARPTSPNAGGHYVSKETNAFSSRISQSRTLL</sequence>
<accession>A0AAW0IH73</accession>
<dbReference type="AlphaFoldDB" id="A0AAW0IH73"/>
<keyword evidence="1" id="KW-0732">Signal</keyword>
<keyword evidence="3" id="KW-1185">Reference proteome</keyword>
<evidence type="ECO:0008006" key="4">
    <source>
        <dbReference type="Google" id="ProtNLM"/>
    </source>
</evidence>
<evidence type="ECO:0000313" key="2">
    <source>
        <dbReference type="EMBL" id="KAK7813652.1"/>
    </source>
</evidence>
<protein>
    <recommendedName>
        <fullName evidence="4">Secreted protein</fullName>
    </recommendedName>
</protein>